<gene>
    <name evidence="2" type="ORF">F3J40_01260</name>
</gene>
<keyword evidence="1" id="KW-0812">Transmembrane</keyword>
<reference evidence="2 3" key="1">
    <citation type="journal article" date="2019" name="bioRxiv">
        <title>Bacteria contribute to plant secondary compound degradation in a generalist herbivore system.</title>
        <authorList>
            <person name="Francoeur C.B."/>
            <person name="Khadempour L."/>
            <person name="Moreira-Soto R.D."/>
            <person name="Gotting K."/>
            <person name="Book A.J."/>
            <person name="Pinto-Tomas A.A."/>
            <person name="Keefover-Ring K."/>
            <person name="Currie C.R."/>
        </authorList>
    </citation>
    <scope>NUCLEOTIDE SEQUENCE [LARGE SCALE GENOMIC DNA]</scope>
    <source>
        <strain evidence="2">Acro-835</strain>
    </source>
</reference>
<comment type="caution">
    <text evidence="2">The sequence shown here is derived from an EMBL/GenBank/DDBJ whole genome shotgun (WGS) entry which is preliminary data.</text>
</comment>
<feature type="transmembrane region" description="Helical" evidence="1">
    <location>
        <begin position="113"/>
        <end position="139"/>
    </location>
</feature>
<organism evidence="2 3">
    <name type="scientific">Candidatus Pantoea multigeneris</name>
    <dbReference type="NCBI Taxonomy" id="2608357"/>
    <lineage>
        <taxon>Bacteria</taxon>
        <taxon>Pseudomonadati</taxon>
        <taxon>Pseudomonadota</taxon>
        <taxon>Gammaproteobacteria</taxon>
        <taxon>Enterobacterales</taxon>
        <taxon>Erwiniaceae</taxon>
        <taxon>Pantoea</taxon>
    </lineage>
</organism>
<protein>
    <recommendedName>
        <fullName evidence="4">Glucosyl transferase GtrII family protein</fullName>
    </recommendedName>
</protein>
<feature type="transmembrane region" description="Helical" evidence="1">
    <location>
        <begin position="268"/>
        <end position="286"/>
    </location>
</feature>
<evidence type="ECO:0000256" key="1">
    <source>
        <dbReference type="SAM" id="Phobius"/>
    </source>
</evidence>
<keyword evidence="1" id="KW-0472">Membrane</keyword>
<keyword evidence="1" id="KW-1133">Transmembrane helix</keyword>
<accession>A0ABX0R777</accession>
<feature type="transmembrane region" description="Helical" evidence="1">
    <location>
        <begin position="80"/>
        <end position="101"/>
    </location>
</feature>
<feature type="transmembrane region" description="Helical" evidence="1">
    <location>
        <begin position="324"/>
        <end position="344"/>
    </location>
</feature>
<feature type="transmembrane region" description="Helical" evidence="1">
    <location>
        <begin position="351"/>
        <end position="372"/>
    </location>
</feature>
<name>A0ABX0R777_9GAMM</name>
<feature type="transmembrane region" description="Helical" evidence="1">
    <location>
        <begin position="204"/>
        <end position="225"/>
    </location>
</feature>
<feature type="transmembrane region" description="Helical" evidence="1">
    <location>
        <begin position="12"/>
        <end position="33"/>
    </location>
</feature>
<keyword evidence="3" id="KW-1185">Reference proteome</keyword>
<feature type="transmembrane region" description="Helical" evidence="1">
    <location>
        <begin position="293"/>
        <end position="312"/>
    </location>
</feature>
<evidence type="ECO:0000313" key="3">
    <source>
        <dbReference type="Proteomes" id="UP001515683"/>
    </source>
</evidence>
<evidence type="ECO:0000313" key="2">
    <source>
        <dbReference type="EMBL" id="NIF20248.1"/>
    </source>
</evidence>
<proteinExistence type="predicted"/>
<sequence length="479" mass="53676">MDKEIRKQHKLHVIVFTIVLLAFSPAYLFNYAFNDDYALLGQVMAGFCDTFKWDIMSGRPLFAYLRLMAYKVNVDLVDLAYLRAFSAVCAAGFSVHLFTFLKRREVLDSDVKRVLLATSLSMLPTFQVYTSWATCSVYVMATWLSLMSYDCFSSNRYRYVVRVLASLALISASFAIYQPAGMALLAFAFIDICLSNKTIDIKKCILSFALTACGVLSSAVMTKIIPLMMYGETFQRAALTHDLIGKAKWFVIEPMRIALSNYDITLSVWYLAISIIVTITGLFFVFRLSNGGWKLLLVAMFGIGSFSLSLIVSESWATWRTMPGLTIVVSSIFIVGLLSLADLFPRYRFTFILGLVTVIAASCSYNIVRGFVIPQRSELQSLAAELSNKVSKNYSGKVMIDITNPTYNAFSNVQRTDEFGNISLANEWAPWGMVLYLKNKKGFSFEIPYKPTIDTPNQCVENCVIISTGSAMLKSTTDF</sequence>
<evidence type="ECO:0008006" key="4">
    <source>
        <dbReference type="Google" id="ProtNLM"/>
    </source>
</evidence>
<dbReference type="Proteomes" id="UP001515683">
    <property type="component" value="Unassembled WGS sequence"/>
</dbReference>
<dbReference type="EMBL" id="VWXF01000001">
    <property type="protein sequence ID" value="NIF20248.1"/>
    <property type="molecule type" value="Genomic_DNA"/>
</dbReference>
<dbReference type="RefSeq" id="WP_167012157.1">
    <property type="nucleotide sequence ID" value="NZ_VWXF01000001.1"/>
</dbReference>
<feature type="transmembrane region" description="Helical" evidence="1">
    <location>
        <begin position="159"/>
        <end position="192"/>
    </location>
</feature>